<proteinExistence type="predicted"/>
<keyword evidence="6" id="KW-1185">Reference proteome</keyword>
<evidence type="ECO:0000313" key="5">
    <source>
        <dbReference type="EMBL" id="KAK7686607.1"/>
    </source>
</evidence>
<accession>A0AAW0G9N2</accession>
<gene>
    <name evidence="5" type="ORF">QCA50_010207</name>
</gene>
<dbReference type="InterPro" id="IPR050568">
    <property type="entry name" value="Transcr_DNA_Rep_Reg"/>
</dbReference>
<comment type="subcellular location">
    <subcellularLocation>
        <location evidence="1">Nucleus</location>
    </subcellularLocation>
</comment>
<feature type="compositionally biased region" description="Acidic residues" evidence="3">
    <location>
        <begin position="164"/>
        <end position="179"/>
    </location>
</feature>
<dbReference type="GO" id="GO:0008623">
    <property type="term" value="C:CHRAC"/>
    <property type="evidence" value="ECO:0007669"/>
    <property type="project" value="TreeGrafter"/>
</dbReference>
<feature type="domain" description="Transcription factor CBF/NF-Y/archaeal histone" evidence="4">
    <location>
        <begin position="51"/>
        <end position="111"/>
    </location>
</feature>
<dbReference type="EMBL" id="JASBNA010000016">
    <property type="protein sequence ID" value="KAK7686607.1"/>
    <property type="molecule type" value="Genomic_DNA"/>
</dbReference>
<dbReference type="GO" id="GO:0006261">
    <property type="term" value="P:DNA-templated DNA replication"/>
    <property type="evidence" value="ECO:0007669"/>
    <property type="project" value="TreeGrafter"/>
</dbReference>
<sequence length="188" mass="20958">MSSPNQPGDLVTETVEDIPEESQDTPSEPKQTKKRKETAQVSTRDPGKSLLPFSRVQKILKADKELPIVAKEAAFLISLATEEFIKQLAEEICISAQRESRVTVQYRDVASIVRKSDKFMFLDEIVPWQNPDVPAKRKAAAHKDKAGSSRPTTLLDNFVQKNVDDDDEAPEELDEDVVMNEDGTMTAG</sequence>
<evidence type="ECO:0000256" key="2">
    <source>
        <dbReference type="ARBA" id="ARBA00023242"/>
    </source>
</evidence>
<dbReference type="InterPro" id="IPR003958">
    <property type="entry name" value="CBFA_NFYB_domain"/>
</dbReference>
<dbReference type="Gene3D" id="1.10.20.10">
    <property type="entry name" value="Histone, subunit A"/>
    <property type="match status" value="1"/>
</dbReference>
<dbReference type="Proteomes" id="UP001385951">
    <property type="component" value="Unassembled WGS sequence"/>
</dbReference>
<dbReference type="AlphaFoldDB" id="A0AAW0G9N2"/>
<feature type="region of interest" description="Disordered" evidence="3">
    <location>
        <begin position="1"/>
        <end position="49"/>
    </location>
</feature>
<reference evidence="5 6" key="1">
    <citation type="submission" date="2022-09" db="EMBL/GenBank/DDBJ databases">
        <authorList>
            <person name="Palmer J.M."/>
        </authorList>
    </citation>
    <scope>NUCLEOTIDE SEQUENCE [LARGE SCALE GENOMIC DNA]</scope>
    <source>
        <strain evidence="5 6">DSM 7382</strain>
    </source>
</reference>
<evidence type="ECO:0000259" key="4">
    <source>
        <dbReference type="Pfam" id="PF00808"/>
    </source>
</evidence>
<feature type="compositionally biased region" description="Acidic residues" evidence="3">
    <location>
        <begin position="14"/>
        <end position="23"/>
    </location>
</feature>
<dbReference type="CDD" id="cd23645">
    <property type="entry name" value="HFD_Dpb3-like"/>
    <property type="match status" value="1"/>
</dbReference>
<keyword evidence="2" id="KW-0539">Nucleus</keyword>
<evidence type="ECO:0000313" key="6">
    <source>
        <dbReference type="Proteomes" id="UP001385951"/>
    </source>
</evidence>
<evidence type="ECO:0000256" key="3">
    <source>
        <dbReference type="SAM" id="MobiDB-lite"/>
    </source>
</evidence>
<feature type="region of interest" description="Disordered" evidence="3">
    <location>
        <begin position="139"/>
        <end position="188"/>
    </location>
</feature>
<dbReference type="Pfam" id="PF00808">
    <property type="entry name" value="CBFD_NFYB_HMF"/>
    <property type="match status" value="1"/>
</dbReference>
<evidence type="ECO:0000256" key="1">
    <source>
        <dbReference type="ARBA" id="ARBA00004123"/>
    </source>
</evidence>
<dbReference type="PANTHER" id="PTHR10252:SF54">
    <property type="entry name" value="CHROMATIN ACCESSIBILITY COMPLEX PROTEIN 1"/>
    <property type="match status" value="1"/>
</dbReference>
<name>A0AAW0G9N2_9APHY</name>
<dbReference type="GO" id="GO:0046982">
    <property type="term" value="F:protein heterodimerization activity"/>
    <property type="evidence" value="ECO:0007669"/>
    <property type="project" value="InterPro"/>
</dbReference>
<dbReference type="InterPro" id="IPR009072">
    <property type="entry name" value="Histone-fold"/>
</dbReference>
<protein>
    <recommendedName>
        <fullName evidence="4">Transcription factor CBF/NF-Y/archaeal histone domain-containing protein</fullName>
    </recommendedName>
</protein>
<dbReference type="SUPFAM" id="SSF47113">
    <property type="entry name" value="Histone-fold"/>
    <property type="match status" value="1"/>
</dbReference>
<comment type="caution">
    <text evidence="5">The sequence shown here is derived from an EMBL/GenBank/DDBJ whole genome shotgun (WGS) entry which is preliminary data.</text>
</comment>
<dbReference type="PANTHER" id="PTHR10252">
    <property type="entry name" value="HISTONE-LIKE TRANSCRIPTION FACTOR CCAAT-RELATED"/>
    <property type="match status" value="1"/>
</dbReference>
<organism evidence="5 6">
    <name type="scientific">Cerrena zonata</name>
    <dbReference type="NCBI Taxonomy" id="2478898"/>
    <lineage>
        <taxon>Eukaryota</taxon>
        <taxon>Fungi</taxon>
        <taxon>Dikarya</taxon>
        <taxon>Basidiomycota</taxon>
        <taxon>Agaricomycotina</taxon>
        <taxon>Agaricomycetes</taxon>
        <taxon>Polyporales</taxon>
        <taxon>Cerrenaceae</taxon>
        <taxon>Cerrena</taxon>
    </lineage>
</organism>